<reference evidence="4" key="1">
    <citation type="journal article" date="2015" name="Nature">
        <title>Complex archaea that bridge the gap between prokaryotes and eukaryotes.</title>
        <authorList>
            <person name="Spang A."/>
            <person name="Saw J.H."/>
            <person name="Jorgensen S.L."/>
            <person name="Zaremba-Niedzwiedzka K."/>
            <person name="Martijn J."/>
            <person name="Lind A.E."/>
            <person name="van Eijk R."/>
            <person name="Schleper C."/>
            <person name="Guy L."/>
            <person name="Ettema T.J."/>
        </authorList>
    </citation>
    <scope>NUCLEOTIDE SEQUENCE</scope>
</reference>
<dbReference type="GO" id="GO:0032259">
    <property type="term" value="P:methylation"/>
    <property type="evidence" value="ECO:0007669"/>
    <property type="project" value="UniProtKB-KW"/>
</dbReference>
<dbReference type="InterPro" id="IPR002941">
    <property type="entry name" value="DNA_methylase_N4/N6"/>
</dbReference>
<dbReference type="SUPFAM" id="SSF53335">
    <property type="entry name" value="S-adenosyl-L-methionine-dependent methyltransferases"/>
    <property type="match status" value="1"/>
</dbReference>
<gene>
    <name evidence="4" type="ORF">LCGC14_1776080</name>
</gene>
<accession>A0A0F9HJD8</accession>
<dbReference type="InterPro" id="IPR029063">
    <property type="entry name" value="SAM-dependent_MTases_sf"/>
</dbReference>
<sequence>MKVLNQEIGNGWAMYHADSCHVIKEIPTDSIHYQIFSPPFSSLFTYSDSERDMGNCKKDQEFMDHFEYLIPELYRISMPGRLISFHCMDLLATITKDGFIGLKDLPGMLIRIFQDAGFIYHSRVVIWKDPLLQAVRTKALGLAHKQISKDSSRCNMGLPDYVVTMRKTGDNPEPISHGRGFEKYIGTIAEPTVQKSNDPRLNKYSHHVWQRYASPVWMDINQTNTLNIQAARSDKDEKHICPLQLDTIARCLELWSNPGDTVLSPFAGIGSEGYQSLKMNRKFIGIELKESYYQQAIKYLKMVESEPEQLELFD</sequence>
<keyword evidence="1" id="KW-0489">Methyltransferase</keyword>
<dbReference type="Pfam" id="PF01555">
    <property type="entry name" value="N6_N4_Mtase"/>
    <property type="match status" value="1"/>
</dbReference>
<dbReference type="PRINTS" id="PR00508">
    <property type="entry name" value="S21N4MTFRASE"/>
</dbReference>
<dbReference type="EMBL" id="LAZR01016722">
    <property type="protein sequence ID" value="KKM03272.1"/>
    <property type="molecule type" value="Genomic_DNA"/>
</dbReference>
<organism evidence="4">
    <name type="scientific">marine sediment metagenome</name>
    <dbReference type="NCBI Taxonomy" id="412755"/>
    <lineage>
        <taxon>unclassified sequences</taxon>
        <taxon>metagenomes</taxon>
        <taxon>ecological metagenomes</taxon>
    </lineage>
</organism>
<comment type="caution">
    <text evidence="4">The sequence shown here is derived from an EMBL/GenBank/DDBJ whole genome shotgun (WGS) entry which is preliminary data.</text>
</comment>
<dbReference type="InterPro" id="IPR001091">
    <property type="entry name" value="RM_Methyltransferase"/>
</dbReference>
<feature type="domain" description="DNA methylase N-4/N-6" evidence="3">
    <location>
        <begin position="35"/>
        <end position="297"/>
    </location>
</feature>
<evidence type="ECO:0000256" key="1">
    <source>
        <dbReference type="ARBA" id="ARBA00022603"/>
    </source>
</evidence>
<evidence type="ECO:0000313" key="4">
    <source>
        <dbReference type="EMBL" id="KKM03272.1"/>
    </source>
</evidence>
<name>A0A0F9HJD8_9ZZZZ</name>
<dbReference type="Gene3D" id="3.40.50.150">
    <property type="entry name" value="Vaccinia Virus protein VP39"/>
    <property type="match status" value="1"/>
</dbReference>
<evidence type="ECO:0000259" key="3">
    <source>
        <dbReference type="Pfam" id="PF01555"/>
    </source>
</evidence>
<dbReference type="GO" id="GO:0003677">
    <property type="term" value="F:DNA binding"/>
    <property type="evidence" value="ECO:0007669"/>
    <property type="project" value="InterPro"/>
</dbReference>
<protein>
    <recommendedName>
        <fullName evidence="3">DNA methylase N-4/N-6 domain-containing protein</fullName>
    </recommendedName>
</protein>
<evidence type="ECO:0000256" key="2">
    <source>
        <dbReference type="ARBA" id="ARBA00022679"/>
    </source>
</evidence>
<dbReference type="GO" id="GO:0008170">
    <property type="term" value="F:N-methyltransferase activity"/>
    <property type="evidence" value="ECO:0007669"/>
    <property type="project" value="InterPro"/>
</dbReference>
<proteinExistence type="predicted"/>
<dbReference type="AlphaFoldDB" id="A0A0F9HJD8"/>
<keyword evidence="2" id="KW-0808">Transferase</keyword>